<dbReference type="OMA" id="LNFNNEX"/>
<keyword evidence="5" id="KW-1185">Reference proteome</keyword>
<gene>
    <name evidence="6" type="primary">tbck-1</name>
    <name evidence="4 6" type="ORF">CBG20603</name>
    <name evidence="4" type="ORF">CBG_20603</name>
</gene>
<dbReference type="GO" id="GO:0005524">
    <property type="term" value="F:ATP binding"/>
    <property type="evidence" value="ECO:0007669"/>
    <property type="project" value="InterPro"/>
</dbReference>
<dbReference type="InterPro" id="IPR000719">
    <property type="entry name" value="Prot_kinase_dom"/>
</dbReference>
<protein>
    <submittedName>
        <fullName evidence="4">Protein CBG20603</fullName>
    </submittedName>
</protein>
<organism evidence="4 5">
    <name type="scientific">Caenorhabditis briggsae</name>
    <dbReference type="NCBI Taxonomy" id="6238"/>
    <lineage>
        <taxon>Eukaryota</taxon>
        <taxon>Metazoa</taxon>
        <taxon>Ecdysozoa</taxon>
        <taxon>Nematoda</taxon>
        <taxon>Chromadorea</taxon>
        <taxon>Rhabditida</taxon>
        <taxon>Rhabditina</taxon>
        <taxon>Rhabditomorpha</taxon>
        <taxon>Rhabditoidea</taxon>
        <taxon>Rhabditidae</taxon>
        <taxon>Peloderinae</taxon>
        <taxon>Caenorhabditis</taxon>
    </lineage>
</organism>
<dbReference type="STRING" id="6238.A8XY66"/>
<dbReference type="InterPro" id="IPR000195">
    <property type="entry name" value="Rab-GAP-TBC_dom"/>
</dbReference>
<evidence type="ECO:0000313" key="4">
    <source>
        <dbReference type="EMBL" id="CAP37583.2"/>
    </source>
</evidence>
<dbReference type="Proteomes" id="UP000008549">
    <property type="component" value="Unassembled WGS sequence"/>
</dbReference>
<dbReference type="InParanoid" id="A8XY66"/>
<dbReference type="WormBase" id="CBG20603">
    <property type="protein sequence ID" value="CBP41314"/>
    <property type="gene ID" value="WBGene00039554"/>
    <property type="gene designation" value="Cbr-tbck-1"/>
</dbReference>
<evidence type="ECO:0000313" key="6">
    <source>
        <dbReference type="WormBase" id="CBG20603"/>
    </source>
</evidence>
<proteinExistence type="predicted"/>
<dbReference type="Gene3D" id="1.10.510.10">
    <property type="entry name" value="Transferase(Phosphotransferase) domain 1"/>
    <property type="match status" value="1"/>
</dbReference>
<reference evidence="4 5" key="2">
    <citation type="journal article" date="2011" name="PLoS Genet.">
        <title>Caenorhabditis briggsae recombinant inbred line genotypes reveal inter-strain incompatibility and the evolution of recombination.</title>
        <authorList>
            <person name="Ross J.A."/>
            <person name="Koboldt D.C."/>
            <person name="Staisch J.E."/>
            <person name="Chamberlin H.M."/>
            <person name="Gupta B.P."/>
            <person name="Miller R.D."/>
            <person name="Baird S.E."/>
            <person name="Haag E.S."/>
        </authorList>
    </citation>
    <scope>NUCLEOTIDE SEQUENCE [LARGE SCALE GENOMIC DNA]</scope>
    <source>
        <strain evidence="4 5">AF16</strain>
    </source>
</reference>
<dbReference type="PANTHER" id="PTHR22957">
    <property type="entry name" value="TBC1 DOMAIN FAMILY MEMBER GTPASE-ACTIVATING PROTEIN"/>
    <property type="match status" value="1"/>
</dbReference>
<evidence type="ECO:0000256" key="1">
    <source>
        <dbReference type="ARBA" id="ARBA00022468"/>
    </source>
</evidence>
<dbReference type="eggNOG" id="KOG1093">
    <property type="taxonomic scope" value="Eukaryota"/>
</dbReference>
<reference evidence="4 5" key="1">
    <citation type="journal article" date="2003" name="PLoS Biol.">
        <title>The genome sequence of Caenorhabditis briggsae: a platform for comparative genomics.</title>
        <authorList>
            <person name="Stein L.D."/>
            <person name="Bao Z."/>
            <person name="Blasiar D."/>
            <person name="Blumenthal T."/>
            <person name="Brent M.R."/>
            <person name="Chen N."/>
            <person name="Chinwalla A."/>
            <person name="Clarke L."/>
            <person name="Clee C."/>
            <person name="Coghlan A."/>
            <person name="Coulson A."/>
            <person name="D'Eustachio P."/>
            <person name="Fitch D.H."/>
            <person name="Fulton L.A."/>
            <person name="Fulton R.E."/>
            <person name="Griffiths-Jones S."/>
            <person name="Harris T.W."/>
            <person name="Hillier L.W."/>
            <person name="Kamath R."/>
            <person name="Kuwabara P.E."/>
            <person name="Mardis E.R."/>
            <person name="Marra M.A."/>
            <person name="Miner T.L."/>
            <person name="Minx P."/>
            <person name="Mullikin J.C."/>
            <person name="Plumb R.W."/>
            <person name="Rogers J."/>
            <person name="Schein J.E."/>
            <person name="Sohrmann M."/>
            <person name="Spieth J."/>
            <person name="Stajich J.E."/>
            <person name="Wei C."/>
            <person name="Willey D."/>
            <person name="Wilson R.K."/>
            <person name="Durbin R."/>
            <person name="Waterston R.H."/>
        </authorList>
    </citation>
    <scope>NUCLEOTIDE SEQUENCE [LARGE SCALE GENOMIC DNA]</scope>
    <source>
        <strain evidence="4 5">AF16</strain>
    </source>
</reference>
<dbReference type="SMART" id="SM00220">
    <property type="entry name" value="S_TKc"/>
    <property type="match status" value="1"/>
</dbReference>
<evidence type="ECO:0000259" key="3">
    <source>
        <dbReference type="PROSITE" id="PS50086"/>
    </source>
</evidence>
<dbReference type="Pfam" id="PF00069">
    <property type="entry name" value="Pkinase"/>
    <property type="match status" value="1"/>
</dbReference>
<name>A8XY66_CAEBR</name>
<evidence type="ECO:0000313" key="5">
    <source>
        <dbReference type="Proteomes" id="UP000008549"/>
    </source>
</evidence>
<dbReference type="SUPFAM" id="SSF56112">
    <property type="entry name" value="Protein kinase-like (PK-like)"/>
    <property type="match status" value="1"/>
</dbReference>
<dbReference type="FunCoup" id="A8XY66">
    <property type="interactions" value="2292"/>
</dbReference>
<dbReference type="HOGENOM" id="CLU_011160_0_0_1"/>
<dbReference type="InterPro" id="IPR011009">
    <property type="entry name" value="Kinase-like_dom_sf"/>
</dbReference>
<dbReference type="PROSITE" id="PS50086">
    <property type="entry name" value="TBC_RABGAP"/>
    <property type="match status" value="1"/>
</dbReference>
<dbReference type="FunFam" id="1.10.510.10:FF:002132">
    <property type="entry name" value="TBC Kinase homolog"/>
    <property type="match status" value="1"/>
</dbReference>
<dbReference type="PROSITE" id="PS50011">
    <property type="entry name" value="PROTEIN_KINASE_DOM"/>
    <property type="match status" value="1"/>
</dbReference>
<feature type="domain" description="Protein kinase" evidence="2">
    <location>
        <begin position="1"/>
        <end position="291"/>
    </location>
</feature>
<dbReference type="GO" id="GO:0004672">
    <property type="term" value="F:protein kinase activity"/>
    <property type="evidence" value="ECO:0007669"/>
    <property type="project" value="InterPro"/>
</dbReference>
<keyword evidence="1" id="KW-0343">GTPase activation</keyword>
<evidence type="ECO:0000259" key="2">
    <source>
        <dbReference type="PROSITE" id="PS50011"/>
    </source>
</evidence>
<dbReference type="InterPro" id="IPR035969">
    <property type="entry name" value="Rab-GAP_TBC_sf"/>
</dbReference>
<accession>A8XY66</accession>
<dbReference type="Pfam" id="PF00566">
    <property type="entry name" value="RabGAP-TBC"/>
    <property type="match status" value="1"/>
</dbReference>
<dbReference type="PANTHER" id="PTHR22957:SF168">
    <property type="entry name" value="TBC DOMAIN-CONTAINING PROTEIN KINASE-LIKE PROTEIN"/>
    <property type="match status" value="1"/>
</dbReference>
<dbReference type="GO" id="GO:0005096">
    <property type="term" value="F:GTPase activator activity"/>
    <property type="evidence" value="ECO:0000318"/>
    <property type="project" value="GO_Central"/>
</dbReference>
<sequence length="865" mass="99275">MGSFPQFGAFVLRAQEKTGRTCINGLPVASPAKQMLGRFPYLQSIRHDNLAVYLHFSETVIARDLVIVVMEHHSSTLAESLKAGEIKEDAVKSVLYSEICAAMEVLHRNNVIHGFLDIDSIVTIRKDNNDISTKLSGYGLPFLTNYGKDIASFMKFGFFLAPERILNEEESLFAATYQSDVWELGFVLLQIYLVSFIQLSEPNTLFFQGIVLEPDMSESEYLEILNKNFSFESDKDNSVMEDIIQLLTNKKRLPYHKKCEWLEEIITKCLRMDWESRPSINEVIEKINEQIPKLTKRSIYDVMTAEDMRAKVKTEMAKDRDGFEKLSLENAFYLWKTCGSSPEIILLKKGIIQNHAPISSYPIVRFDDFNQVDQGVESQSTFEYGVFELPKKKTLARIEKGQKVSARMFHKIGITKNYDHLKENILYETASNMLTIDHLLNASAVFGVSSIVSRLSKIGVISTQRSDGIGHTESIFIIVFLLVWCTLLDIDETKWSTYLNLDLLAPHSSDRQLEVDIPRCHQYDSFMTTPAVQESLRKVLKGWQIITESDNYVYWQGCDSLATPFLLANMSKPYVAYACFKEFTHRYCYKFYLKDNSEVIKEYLGIFYHLVAYIDPVLYKHLKNNGFDAELFAIPWFLTCFAHELPLSKLVRLWDETMIHGNSFPLMIALAMLNRLRDKLLSVNFNEMIIIIHDQPDLSIEEIIKNAKGYETIIPPSCTFRAHASPWKDSSRKLRRRRASFTELDERFIVGRAFTATLSTIVNRRITLADRTELDLSNRHSYQSEHFSNSFNHPSNGLVADIDWLRFLPGIVNSELPKCFIYGKNDKEATEALAGAYVMKGVPYVCVLHESYESIKDKSTLIVKT</sequence>
<dbReference type="Gene3D" id="1.10.472.80">
    <property type="entry name" value="Ypt/Rab-GAP domain of gyp1p, domain 3"/>
    <property type="match status" value="1"/>
</dbReference>
<dbReference type="SUPFAM" id="SSF47923">
    <property type="entry name" value="Ypt/Rab-GAP domain of gyp1p"/>
    <property type="match status" value="2"/>
</dbReference>
<dbReference type="Gene3D" id="1.10.8.270">
    <property type="entry name" value="putative rabgap domain of human tbc1 domain family member 14 like domains"/>
    <property type="match status" value="1"/>
</dbReference>
<dbReference type="EMBL" id="HE600991">
    <property type="protein sequence ID" value="CAP37583.2"/>
    <property type="molecule type" value="Genomic_DNA"/>
</dbReference>
<dbReference type="FunFam" id="1.10.8.270:FF:000044">
    <property type="entry name" value="TBC Kinase homolog"/>
    <property type="match status" value="1"/>
</dbReference>
<dbReference type="SMART" id="SM00164">
    <property type="entry name" value="TBC"/>
    <property type="match status" value="1"/>
</dbReference>
<dbReference type="AlphaFoldDB" id="A8XY66"/>
<feature type="domain" description="Rab-GAP TBC" evidence="3">
    <location>
        <begin position="474"/>
        <end position="661"/>
    </location>
</feature>